<protein>
    <submittedName>
        <fullName evidence="2">Uncharacterized protein</fullName>
    </submittedName>
</protein>
<accession>A0ABN7AX19</accession>
<evidence type="ECO:0000313" key="2">
    <source>
        <dbReference type="EMBL" id="BES95416.1"/>
    </source>
</evidence>
<keyword evidence="3" id="KW-1185">Reference proteome</keyword>
<keyword evidence="1" id="KW-0732">Signal</keyword>
<reference evidence="2 3" key="1">
    <citation type="submission" date="2023-09" db="EMBL/GenBank/DDBJ databases">
        <title>Nesidiocoris tenuis whole genome shotgun sequence.</title>
        <authorList>
            <person name="Shibata T."/>
            <person name="Shimoda M."/>
            <person name="Kobayashi T."/>
            <person name="Uehara T."/>
        </authorList>
    </citation>
    <scope>NUCLEOTIDE SEQUENCE [LARGE SCALE GENOMIC DNA]</scope>
    <source>
        <strain evidence="2 3">Japan</strain>
    </source>
</reference>
<proteinExistence type="predicted"/>
<dbReference type="Proteomes" id="UP001307889">
    <property type="component" value="Chromosome 6"/>
</dbReference>
<dbReference type="EMBL" id="AP028914">
    <property type="protein sequence ID" value="BES95416.1"/>
    <property type="molecule type" value="Genomic_DNA"/>
</dbReference>
<dbReference type="PROSITE" id="PS51257">
    <property type="entry name" value="PROKAR_LIPOPROTEIN"/>
    <property type="match status" value="1"/>
</dbReference>
<evidence type="ECO:0000313" key="3">
    <source>
        <dbReference type="Proteomes" id="UP001307889"/>
    </source>
</evidence>
<evidence type="ECO:0000256" key="1">
    <source>
        <dbReference type="SAM" id="SignalP"/>
    </source>
</evidence>
<sequence>MSAIKSLFFLALAIACVFAVEDQRVKKDVLLGSPYAYSAGYVASPYAAYAAPAAYSAYAAPAYSAYAAPAAYSAYSAYPYAASAYRAGLYY</sequence>
<gene>
    <name evidence="2" type="ORF">NTJ_08225</name>
</gene>
<feature type="chain" id="PRO_5047439203" evidence="1">
    <location>
        <begin position="20"/>
        <end position="91"/>
    </location>
</feature>
<name>A0ABN7AX19_9HEMI</name>
<organism evidence="2 3">
    <name type="scientific">Nesidiocoris tenuis</name>
    <dbReference type="NCBI Taxonomy" id="355587"/>
    <lineage>
        <taxon>Eukaryota</taxon>
        <taxon>Metazoa</taxon>
        <taxon>Ecdysozoa</taxon>
        <taxon>Arthropoda</taxon>
        <taxon>Hexapoda</taxon>
        <taxon>Insecta</taxon>
        <taxon>Pterygota</taxon>
        <taxon>Neoptera</taxon>
        <taxon>Paraneoptera</taxon>
        <taxon>Hemiptera</taxon>
        <taxon>Heteroptera</taxon>
        <taxon>Panheteroptera</taxon>
        <taxon>Cimicomorpha</taxon>
        <taxon>Miridae</taxon>
        <taxon>Dicyphina</taxon>
        <taxon>Nesidiocoris</taxon>
    </lineage>
</organism>
<feature type="signal peptide" evidence="1">
    <location>
        <begin position="1"/>
        <end position="19"/>
    </location>
</feature>